<evidence type="ECO:0000256" key="1">
    <source>
        <dbReference type="SAM" id="SignalP"/>
    </source>
</evidence>
<reference evidence="2" key="1">
    <citation type="submission" date="2023-01" db="EMBL/GenBank/DDBJ databases">
        <title>Human gut microbiome strain richness.</title>
        <authorList>
            <person name="Chen-Liaw A."/>
        </authorList>
    </citation>
    <scope>NUCLEOTIDE SEQUENCE</scope>
    <source>
        <strain evidence="2">1001262st2_G8_1001262B_160229</strain>
    </source>
</reference>
<comment type="caution">
    <text evidence="2">The sequence shown here is derived from an EMBL/GenBank/DDBJ whole genome shotgun (WGS) entry which is preliminary data.</text>
</comment>
<evidence type="ECO:0008006" key="4">
    <source>
        <dbReference type="Google" id="ProtNLM"/>
    </source>
</evidence>
<dbReference type="RefSeq" id="WP_272157455.1">
    <property type="nucleotide sequence ID" value="NZ_JAQMJV010000002.1"/>
</dbReference>
<dbReference type="PROSITE" id="PS51257">
    <property type="entry name" value="PROKAR_LIPOPROTEIN"/>
    <property type="match status" value="1"/>
</dbReference>
<feature type="chain" id="PRO_5042608992" description="Lipoprotein" evidence="1">
    <location>
        <begin position="28"/>
        <end position="51"/>
    </location>
</feature>
<organism evidence="2 3">
    <name type="scientific">Streptococcus parasanguinis</name>
    <dbReference type="NCBI Taxonomy" id="1318"/>
    <lineage>
        <taxon>Bacteria</taxon>
        <taxon>Bacillati</taxon>
        <taxon>Bacillota</taxon>
        <taxon>Bacilli</taxon>
        <taxon>Lactobacillales</taxon>
        <taxon>Streptococcaceae</taxon>
        <taxon>Streptococcus</taxon>
    </lineage>
</organism>
<accession>A0AAJ1HCI0</accession>
<protein>
    <recommendedName>
        <fullName evidence="4">Lipoprotein</fullName>
    </recommendedName>
</protein>
<keyword evidence="1" id="KW-0732">Signal</keyword>
<evidence type="ECO:0000313" key="3">
    <source>
        <dbReference type="Proteomes" id="UP001212685"/>
    </source>
</evidence>
<evidence type="ECO:0000313" key="2">
    <source>
        <dbReference type="EMBL" id="MDB8619432.1"/>
    </source>
</evidence>
<dbReference type="EMBL" id="JAQMJV010000002">
    <property type="protein sequence ID" value="MDB8619432.1"/>
    <property type="molecule type" value="Genomic_DNA"/>
</dbReference>
<sequence>MKNFKRLLLAVVAVFAAVFLVACGAKSDNGTYVFEPTKDEIKEIMPSEFQS</sequence>
<dbReference type="Proteomes" id="UP001212685">
    <property type="component" value="Unassembled WGS sequence"/>
</dbReference>
<dbReference type="AlphaFoldDB" id="A0AAJ1HCI0"/>
<gene>
    <name evidence="2" type="ORF">PNV36_03305</name>
</gene>
<feature type="signal peptide" evidence="1">
    <location>
        <begin position="1"/>
        <end position="27"/>
    </location>
</feature>
<proteinExistence type="predicted"/>
<name>A0AAJ1HCI0_STRPA</name>